<evidence type="ECO:0000259" key="10">
    <source>
        <dbReference type="PROSITE" id="PS50893"/>
    </source>
</evidence>
<keyword evidence="7" id="KW-1278">Translocase</keyword>
<keyword evidence="4" id="KW-0997">Cell inner membrane</keyword>
<dbReference type="SUPFAM" id="SSF52540">
    <property type="entry name" value="P-loop containing nucleoside triphosphate hydrolases"/>
    <property type="match status" value="1"/>
</dbReference>
<dbReference type="Gene3D" id="3.40.50.300">
    <property type="entry name" value="P-loop containing nucleotide triphosphate hydrolases"/>
    <property type="match status" value="1"/>
</dbReference>
<sequence length="365" mass="40710">MIVLKFKHQLGDLLLNVDTQLPKKGVTAVFGRSGAGKTSLINVLAGLTNPDEGEVSINGAIIYSSQERINTPIEKRNIGYVFQDARLFPHYSVKGNLLYGVNESDPSHFQSICNLLELNHLLDREPFSLSGGEKQRVAIGRALLSKPALLLMDEPLASLDLPRKREVMPFLEKLAQDIQIPIVYVTHSLSEIIRLADHMLLLNNGMLEASGPLVSVWDSKAMRPWQSFSEQSTLFDATVKQHHDLYSLSQLMLCENRFLWVQKVDAECGASVRVRVRANDVSVCLTEPKDTSIRNVIRAEVGEIESQSPAPDRQSVSIRLLLNEECSLWCNITQWAADDLSLKVGDTVYAQIKGVSVTQRDVIQH</sequence>
<dbReference type="EMBL" id="CAOF01000074">
    <property type="protein sequence ID" value="CCO46044.1"/>
    <property type="molecule type" value="Genomic_DNA"/>
</dbReference>
<dbReference type="PANTHER" id="PTHR43514">
    <property type="entry name" value="ABC TRANSPORTER I FAMILY MEMBER 10"/>
    <property type="match status" value="1"/>
</dbReference>
<dbReference type="SMART" id="SM00382">
    <property type="entry name" value="AAA"/>
    <property type="match status" value="1"/>
</dbReference>
<dbReference type="Gene3D" id="2.40.50.100">
    <property type="match status" value="1"/>
</dbReference>
<dbReference type="Pfam" id="PF03459">
    <property type="entry name" value="TOBE"/>
    <property type="match status" value="1"/>
</dbReference>
<feature type="domain" description="Mop" evidence="11">
    <location>
        <begin position="290"/>
        <end position="361"/>
    </location>
</feature>
<dbReference type="GO" id="GO:0140359">
    <property type="term" value="F:ABC-type transporter activity"/>
    <property type="evidence" value="ECO:0007669"/>
    <property type="project" value="InterPro"/>
</dbReference>
<dbReference type="Pfam" id="PF00005">
    <property type="entry name" value="ABC_tran"/>
    <property type="match status" value="1"/>
</dbReference>
<dbReference type="GO" id="GO:0015098">
    <property type="term" value="F:molybdate ion transmembrane transporter activity"/>
    <property type="evidence" value="ECO:0007669"/>
    <property type="project" value="InterPro"/>
</dbReference>
<protein>
    <submittedName>
        <fullName evidence="12">Molybdenum import ATP-binding protein modC</fullName>
        <ecNumber evidence="12">3.6.3.29</ecNumber>
    </submittedName>
</protein>
<keyword evidence="1" id="KW-0813">Transport</keyword>
<dbReference type="InterPro" id="IPR005116">
    <property type="entry name" value="Transp-assoc_OB_typ1"/>
</dbReference>
<dbReference type="Proteomes" id="UP000018211">
    <property type="component" value="Unassembled WGS sequence"/>
</dbReference>
<dbReference type="GO" id="GO:0016020">
    <property type="term" value="C:membrane"/>
    <property type="evidence" value="ECO:0007669"/>
    <property type="project" value="InterPro"/>
</dbReference>
<keyword evidence="8" id="KW-0472">Membrane</keyword>
<evidence type="ECO:0000256" key="7">
    <source>
        <dbReference type="ARBA" id="ARBA00022967"/>
    </source>
</evidence>
<dbReference type="InterPro" id="IPR003439">
    <property type="entry name" value="ABC_transporter-like_ATP-bd"/>
</dbReference>
<keyword evidence="2" id="KW-1003">Cell membrane</keyword>
<dbReference type="InterPro" id="IPR003593">
    <property type="entry name" value="AAA+_ATPase"/>
</dbReference>
<keyword evidence="6 12" id="KW-0067">ATP-binding</keyword>
<keyword evidence="5" id="KW-0547">Nucleotide-binding</keyword>
<dbReference type="NCBIfam" id="TIGR02142">
    <property type="entry name" value="modC_ABC"/>
    <property type="match status" value="1"/>
</dbReference>
<accession>A0AAV2VMT5</accession>
<dbReference type="InterPro" id="IPR008995">
    <property type="entry name" value="Mo/tungstate-bd_C_term_dom"/>
</dbReference>
<dbReference type="PROSITE" id="PS51866">
    <property type="entry name" value="MOP"/>
    <property type="match status" value="1"/>
</dbReference>
<evidence type="ECO:0000256" key="5">
    <source>
        <dbReference type="ARBA" id="ARBA00022741"/>
    </source>
</evidence>
<dbReference type="FunFam" id="3.40.50.300:FF:000634">
    <property type="entry name" value="Molybdenum import ATP-binding protein ModC"/>
    <property type="match status" value="1"/>
</dbReference>
<keyword evidence="3 9" id="KW-0500">Molybdenum</keyword>
<evidence type="ECO:0000259" key="11">
    <source>
        <dbReference type="PROSITE" id="PS51866"/>
    </source>
</evidence>
<evidence type="ECO:0000256" key="1">
    <source>
        <dbReference type="ARBA" id="ARBA00022448"/>
    </source>
</evidence>
<gene>
    <name evidence="12" type="primary">modC</name>
    <name evidence="12" type="ORF">VIBNISOn1_1650021</name>
</gene>
<evidence type="ECO:0000256" key="3">
    <source>
        <dbReference type="ARBA" id="ARBA00022505"/>
    </source>
</evidence>
<dbReference type="InterPro" id="IPR017871">
    <property type="entry name" value="ABC_transporter-like_CS"/>
</dbReference>
<evidence type="ECO:0000256" key="6">
    <source>
        <dbReference type="ARBA" id="ARBA00022840"/>
    </source>
</evidence>
<evidence type="ECO:0000256" key="4">
    <source>
        <dbReference type="ARBA" id="ARBA00022519"/>
    </source>
</evidence>
<dbReference type="GO" id="GO:0005524">
    <property type="term" value="F:ATP binding"/>
    <property type="evidence" value="ECO:0007669"/>
    <property type="project" value="UniProtKB-KW"/>
</dbReference>
<evidence type="ECO:0000313" key="13">
    <source>
        <dbReference type="Proteomes" id="UP000018211"/>
    </source>
</evidence>
<feature type="domain" description="ABC transporter" evidence="10">
    <location>
        <begin position="4"/>
        <end position="229"/>
    </location>
</feature>
<organism evidence="12 13">
    <name type="scientific">Vibrio nigripulchritudo SOn1</name>
    <dbReference type="NCBI Taxonomy" id="1238450"/>
    <lineage>
        <taxon>Bacteria</taxon>
        <taxon>Pseudomonadati</taxon>
        <taxon>Pseudomonadota</taxon>
        <taxon>Gammaproteobacteria</taxon>
        <taxon>Vibrionales</taxon>
        <taxon>Vibrionaceae</taxon>
        <taxon>Vibrio</taxon>
    </lineage>
</organism>
<dbReference type="PROSITE" id="PS50893">
    <property type="entry name" value="ABC_TRANSPORTER_2"/>
    <property type="match status" value="1"/>
</dbReference>
<evidence type="ECO:0000256" key="2">
    <source>
        <dbReference type="ARBA" id="ARBA00022475"/>
    </source>
</evidence>
<comment type="caution">
    <text evidence="12">The sequence shown here is derived from an EMBL/GenBank/DDBJ whole genome shotgun (WGS) entry which is preliminary data.</text>
</comment>
<dbReference type="SUPFAM" id="SSF50331">
    <property type="entry name" value="MOP-like"/>
    <property type="match status" value="1"/>
</dbReference>
<dbReference type="EC" id="3.6.3.29" evidence="12"/>
<name>A0AAV2VMT5_9VIBR</name>
<evidence type="ECO:0000256" key="9">
    <source>
        <dbReference type="PROSITE-ProRule" id="PRU01213"/>
    </source>
</evidence>
<dbReference type="AlphaFoldDB" id="A0AAV2VMT5"/>
<dbReference type="InterPro" id="IPR027417">
    <property type="entry name" value="P-loop_NTPase"/>
</dbReference>
<reference evidence="12 13" key="1">
    <citation type="journal article" date="2013" name="ISME J.">
        <title>Comparative genomics of pathogenic lineages of Vibrio nigripulchritudo identifies virulence-associated traits.</title>
        <authorList>
            <person name="Goudenege D."/>
            <person name="Labreuche Y."/>
            <person name="Krin E."/>
            <person name="Ansquer D."/>
            <person name="Mangenot S."/>
            <person name="Calteau A."/>
            <person name="Medigue C."/>
            <person name="Mazel D."/>
            <person name="Polz M.F."/>
            <person name="Le Roux F."/>
        </authorList>
    </citation>
    <scope>NUCLEOTIDE SEQUENCE [LARGE SCALE GENOMIC DNA]</scope>
    <source>
        <strain evidence="12 13">SOn1</strain>
    </source>
</reference>
<dbReference type="PANTHER" id="PTHR43514:SF4">
    <property type="entry name" value="ABC TRANSPORTER I FAMILY MEMBER 10"/>
    <property type="match status" value="1"/>
</dbReference>
<dbReference type="NCBIfam" id="NF008355">
    <property type="entry name" value="PRK11144.1"/>
    <property type="match status" value="1"/>
</dbReference>
<dbReference type="InterPro" id="IPR011868">
    <property type="entry name" value="ModC_ABC_ATP-bd"/>
</dbReference>
<proteinExistence type="predicted"/>
<keyword evidence="12" id="KW-0378">Hydrolase</keyword>
<evidence type="ECO:0000256" key="8">
    <source>
        <dbReference type="ARBA" id="ARBA00023136"/>
    </source>
</evidence>
<evidence type="ECO:0000313" key="12">
    <source>
        <dbReference type="EMBL" id="CCO46044.1"/>
    </source>
</evidence>
<dbReference type="InterPro" id="IPR050334">
    <property type="entry name" value="Molybdenum_import_ModC"/>
</dbReference>
<dbReference type="GO" id="GO:0016887">
    <property type="term" value="F:ATP hydrolysis activity"/>
    <property type="evidence" value="ECO:0007669"/>
    <property type="project" value="InterPro"/>
</dbReference>
<dbReference type="PROSITE" id="PS00211">
    <property type="entry name" value="ABC_TRANSPORTER_1"/>
    <property type="match status" value="1"/>
</dbReference>
<dbReference type="RefSeq" id="WP_022611302.1">
    <property type="nucleotide sequence ID" value="NZ_LK391965.1"/>
</dbReference>
<dbReference type="InterPro" id="IPR004606">
    <property type="entry name" value="Mop_domain"/>
</dbReference>